<dbReference type="EMBL" id="SBKP01000014">
    <property type="protein sequence ID" value="RXR26570.1"/>
    <property type="molecule type" value="Genomic_DNA"/>
</dbReference>
<dbReference type="RefSeq" id="WP_129404976.1">
    <property type="nucleotide sequence ID" value="NZ_SBKP01000014.1"/>
</dbReference>
<name>A0A4Q1KE07_9SPHN</name>
<dbReference type="InterPro" id="IPR001296">
    <property type="entry name" value="Glyco_trans_1"/>
</dbReference>
<evidence type="ECO:0000259" key="2">
    <source>
        <dbReference type="Pfam" id="PF13439"/>
    </source>
</evidence>
<dbReference type="PANTHER" id="PTHR45947:SF3">
    <property type="entry name" value="SULFOQUINOVOSYL TRANSFERASE SQD2"/>
    <property type="match status" value="1"/>
</dbReference>
<gene>
    <name evidence="3" type="ORF">EQG66_12745</name>
</gene>
<keyword evidence="3" id="KW-0808">Transferase</keyword>
<protein>
    <submittedName>
        <fullName evidence="3">Glycosyltransferase family 1 protein</fullName>
    </submittedName>
</protein>
<organism evidence="3 4">
    <name type="scientific">Sphingobium fluviale</name>
    <dbReference type="NCBI Taxonomy" id="2506423"/>
    <lineage>
        <taxon>Bacteria</taxon>
        <taxon>Pseudomonadati</taxon>
        <taxon>Pseudomonadota</taxon>
        <taxon>Alphaproteobacteria</taxon>
        <taxon>Sphingomonadales</taxon>
        <taxon>Sphingomonadaceae</taxon>
        <taxon>Sphingobium</taxon>
    </lineage>
</organism>
<dbReference type="Pfam" id="PF00534">
    <property type="entry name" value="Glycos_transf_1"/>
    <property type="match status" value="1"/>
</dbReference>
<keyword evidence="4" id="KW-1185">Reference proteome</keyword>
<evidence type="ECO:0000313" key="4">
    <source>
        <dbReference type="Proteomes" id="UP000290958"/>
    </source>
</evidence>
<accession>A0A4Q1KE07</accession>
<reference evidence="4" key="1">
    <citation type="submission" date="2019-01" db="EMBL/GenBank/DDBJ databases">
        <title>Cytophagaceae bacterium strain CAR-16.</title>
        <authorList>
            <person name="Chen W.-M."/>
        </authorList>
    </citation>
    <scope>NUCLEOTIDE SEQUENCE [LARGE SCALE GENOMIC DNA]</scope>
    <source>
        <strain evidence="4">CHR27</strain>
    </source>
</reference>
<dbReference type="CDD" id="cd03801">
    <property type="entry name" value="GT4_PimA-like"/>
    <property type="match status" value="1"/>
</dbReference>
<proteinExistence type="predicted"/>
<dbReference type="InterPro" id="IPR050194">
    <property type="entry name" value="Glycosyltransferase_grp1"/>
</dbReference>
<dbReference type="Gene3D" id="3.40.50.2000">
    <property type="entry name" value="Glycogen Phosphorylase B"/>
    <property type="match status" value="2"/>
</dbReference>
<dbReference type="PANTHER" id="PTHR45947">
    <property type="entry name" value="SULFOQUINOVOSYL TRANSFERASE SQD2"/>
    <property type="match status" value="1"/>
</dbReference>
<evidence type="ECO:0000259" key="1">
    <source>
        <dbReference type="Pfam" id="PF00534"/>
    </source>
</evidence>
<dbReference type="AlphaFoldDB" id="A0A4Q1KE07"/>
<comment type="caution">
    <text evidence="3">The sequence shown here is derived from an EMBL/GenBank/DDBJ whole genome shotgun (WGS) entry which is preliminary data.</text>
</comment>
<dbReference type="OrthoDB" id="9765330at2"/>
<dbReference type="SUPFAM" id="SSF53756">
    <property type="entry name" value="UDP-Glycosyltransferase/glycogen phosphorylase"/>
    <property type="match status" value="1"/>
</dbReference>
<feature type="domain" description="Glycosyltransferase subfamily 4-like N-terminal" evidence="2">
    <location>
        <begin position="12"/>
        <end position="169"/>
    </location>
</feature>
<dbReference type="Proteomes" id="UP000290958">
    <property type="component" value="Unassembled WGS sequence"/>
</dbReference>
<sequence>MRILQLCTRFPPGGIQRHVIDLTLGLRARGQEAWIAGTRGPWMDEQKDTRFRHIDVHNVAAEGGSTPRRLWTALKSGLALRKVLKAEGIELVHAHESAPALVGWVATRGMGIPVFVTFHGAEPERIAEFGRIARMCADLIITPSHNSARDLVTQGGVPEDKVRVMGLGVQQKPRPQMEEIAALKAELLGAEGKTLIVTVARLAHQKAIDHLILAAKKALGINPALRFVVVGDGPQREQARAWLAEAGVGDAVRFIGHSDNAPLYMAAADLFFLPSRWESLPITIVEAFQQATPVLATDTAGVTELVTADVGAVVPVGDVDAMAAQLIALTSDTEGLAAMSDAALKRSQDERFSPPHVQAAFEALYAQWLGRA</sequence>
<feature type="domain" description="Glycosyl transferase family 1" evidence="1">
    <location>
        <begin position="184"/>
        <end position="345"/>
    </location>
</feature>
<dbReference type="GO" id="GO:0016757">
    <property type="term" value="F:glycosyltransferase activity"/>
    <property type="evidence" value="ECO:0007669"/>
    <property type="project" value="InterPro"/>
</dbReference>
<evidence type="ECO:0000313" key="3">
    <source>
        <dbReference type="EMBL" id="RXR26570.1"/>
    </source>
</evidence>
<dbReference type="Pfam" id="PF13439">
    <property type="entry name" value="Glyco_transf_4"/>
    <property type="match status" value="1"/>
</dbReference>
<dbReference type="InterPro" id="IPR028098">
    <property type="entry name" value="Glyco_trans_4-like_N"/>
</dbReference>